<name>A0A9P8CYE6_MORAP</name>
<evidence type="ECO:0000313" key="2">
    <source>
        <dbReference type="EMBL" id="KAG9323361.1"/>
    </source>
</evidence>
<dbReference type="PANTHER" id="PTHR13228">
    <property type="entry name" value="CONSERVED OLIGOMERIC GOLGI COMPLEX COMPONENT 5"/>
    <property type="match status" value="1"/>
</dbReference>
<reference evidence="2" key="1">
    <citation type="submission" date="2021-07" db="EMBL/GenBank/DDBJ databases">
        <title>Draft genome of Mortierella alpina, strain LL118, isolated from an aspen leaf litter sample.</title>
        <authorList>
            <person name="Yang S."/>
            <person name="Vinatzer B.A."/>
        </authorList>
    </citation>
    <scope>NUCLEOTIDE SEQUENCE</scope>
    <source>
        <strain evidence="2">LL118</strain>
    </source>
</reference>
<dbReference type="GO" id="GO:0006891">
    <property type="term" value="P:intra-Golgi vesicle-mediated transport"/>
    <property type="evidence" value="ECO:0007669"/>
    <property type="project" value="InterPro"/>
</dbReference>
<sequence length="176" mass="19740">MLTFYPLSSVIAYLESGANGTTGFVGGGVRRNNGEPSVGAAALWTSILWKRMERLMNDMYTGCTKIYLLERVLARKRDPLTQVSFLDVVSISMDGNMVHRFWQSLSAHLEQELRASARCSFSLLNLLHEFFSQVSVHSATVTSEDVQSPEIVLMLRSISSFESAYKAKTAQRNNHR</sequence>
<dbReference type="Proteomes" id="UP000717515">
    <property type="component" value="Unassembled WGS sequence"/>
</dbReference>
<dbReference type="Pfam" id="PF20649">
    <property type="entry name" value="COG5_C"/>
    <property type="match status" value="1"/>
</dbReference>
<dbReference type="InterPro" id="IPR019465">
    <property type="entry name" value="Cog5"/>
</dbReference>
<organism evidence="2 3">
    <name type="scientific">Mortierella alpina</name>
    <name type="common">Oleaginous fungus</name>
    <name type="synonym">Mortierella renispora</name>
    <dbReference type="NCBI Taxonomy" id="64518"/>
    <lineage>
        <taxon>Eukaryota</taxon>
        <taxon>Fungi</taxon>
        <taxon>Fungi incertae sedis</taxon>
        <taxon>Mucoromycota</taxon>
        <taxon>Mortierellomycotina</taxon>
        <taxon>Mortierellomycetes</taxon>
        <taxon>Mortierellales</taxon>
        <taxon>Mortierellaceae</taxon>
        <taxon>Mortierella</taxon>
    </lineage>
</organism>
<evidence type="ECO:0000259" key="1">
    <source>
        <dbReference type="Pfam" id="PF20649"/>
    </source>
</evidence>
<comment type="caution">
    <text evidence="2">The sequence shown here is derived from an EMBL/GenBank/DDBJ whole genome shotgun (WGS) entry which is preliminary data.</text>
</comment>
<dbReference type="InterPro" id="IPR048485">
    <property type="entry name" value="COG5_helical"/>
</dbReference>
<dbReference type="AlphaFoldDB" id="A0A9P8CYE6"/>
<protein>
    <recommendedName>
        <fullName evidence="1">Conserved oligomeric Golgi complex subunit 5 helical domain-containing protein</fullName>
    </recommendedName>
</protein>
<feature type="domain" description="Conserved oligomeric Golgi complex subunit 5 helical" evidence="1">
    <location>
        <begin position="41"/>
        <end position="123"/>
    </location>
</feature>
<dbReference type="EMBL" id="JAIFTL010000104">
    <property type="protein sequence ID" value="KAG9323361.1"/>
    <property type="molecule type" value="Genomic_DNA"/>
</dbReference>
<gene>
    <name evidence="2" type="ORF">KVV02_007475</name>
</gene>
<dbReference type="GO" id="GO:0017119">
    <property type="term" value="C:Golgi transport complex"/>
    <property type="evidence" value="ECO:0007669"/>
    <property type="project" value="InterPro"/>
</dbReference>
<dbReference type="PANTHER" id="PTHR13228:SF3">
    <property type="entry name" value="CONSERVED OLIGOMERIC GOLGI COMPLEX SUBUNIT 5"/>
    <property type="match status" value="1"/>
</dbReference>
<evidence type="ECO:0000313" key="3">
    <source>
        <dbReference type="Proteomes" id="UP000717515"/>
    </source>
</evidence>
<accession>A0A9P8CYE6</accession>
<proteinExistence type="predicted"/>